<keyword evidence="3" id="KW-1185">Reference proteome</keyword>
<comment type="caution">
    <text evidence="2">The sequence shown here is derived from an EMBL/GenBank/DDBJ whole genome shotgun (WGS) entry which is preliminary data.</text>
</comment>
<dbReference type="EMBL" id="AWXZ01000029">
    <property type="protein sequence ID" value="ESR24941.1"/>
    <property type="molecule type" value="Genomic_DNA"/>
</dbReference>
<keyword evidence="1" id="KW-0732">Signal</keyword>
<dbReference type="Pfam" id="PF06776">
    <property type="entry name" value="IalB"/>
    <property type="match status" value="1"/>
</dbReference>
<evidence type="ECO:0000313" key="2">
    <source>
        <dbReference type="EMBL" id="ESR24941.1"/>
    </source>
</evidence>
<dbReference type="Gene3D" id="2.60.40.1880">
    <property type="entry name" value="Invasion associated locus B (IalB) protein"/>
    <property type="match status" value="1"/>
</dbReference>
<sequence>MTTFRTNLGSPMKIRLPQLRPVVARPVLAVAAVLAAALCVSPAAAQSDVRGTYGEWQIRCDTPPGAQNEQCALMQSVTAEDRENVGLTVIVLKTADGQDHILRVLAPLGVLLPSGLGLYVDDADIGRAAFIRCLPNGCVAEVIVDGDLVSKLRNGESATFVIFQTPEEGIGIPVSLDGFTEGYAALP</sequence>
<dbReference type="eggNOG" id="COG5342">
    <property type="taxonomic scope" value="Bacteria"/>
</dbReference>
<name>V4RFM2_9HYPH</name>
<protein>
    <submittedName>
        <fullName evidence="2">Signal recognition particle GTPase</fullName>
    </submittedName>
</protein>
<organism evidence="2 3">
    <name type="scientific">Lutibaculum baratangense AMV1</name>
    <dbReference type="NCBI Taxonomy" id="631454"/>
    <lineage>
        <taxon>Bacteria</taxon>
        <taxon>Pseudomonadati</taxon>
        <taxon>Pseudomonadota</taxon>
        <taxon>Alphaproteobacteria</taxon>
        <taxon>Hyphomicrobiales</taxon>
        <taxon>Tepidamorphaceae</taxon>
        <taxon>Lutibaculum</taxon>
    </lineage>
</organism>
<feature type="chain" id="PRO_5004726698" evidence="1">
    <location>
        <begin position="46"/>
        <end position="187"/>
    </location>
</feature>
<reference evidence="2 3" key="1">
    <citation type="journal article" date="2014" name="Genome Announc.">
        <title>Draft Genome Sequence of Lutibaculum baratangense Strain AMV1T, Isolated from a Mud Volcano in Andamans, India.</title>
        <authorList>
            <person name="Singh A."/>
            <person name="Sreenivas A."/>
            <person name="Sathyanarayana Reddy G."/>
            <person name="Pinnaka A.K."/>
            <person name="Shivaji S."/>
        </authorList>
    </citation>
    <scope>NUCLEOTIDE SEQUENCE [LARGE SCALE GENOMIC DNA]</scope>
    <source>
        <strain evidence="2 3">AMV1</strain>
    </source>
</reference>
<dbReference type="Proteomes" id="UP000017819">
    <property type="component" value="Unassembled WGS sequence"/>
</dbReference>
<evidence type="ECO:0000256" key="1">
    <source>
        <dbReference type="SAM" id="SignalP"/>
    </source>
</evidence>
<dbReference type="InterPro" id="IPR010642">
    <property type="entry name" value="Invasion_prot_B"/>
</dbReference>
<evidence type="ECO:0000313" key="3">
    <source>
        <dbReference type="Proteomes" id="UP000017819"/>
    </source>
</evidence>
<feature type="signal peptide" evidence="1">
    <location>
        <begin position="1"/>
        <end position="45"/>
    </location>
</feature>
<dbReference type="InterPro" id="IPR038696">
    <property type="entry name" value="IalB_sf"/>
</dbReference>
<proteinExistence type="predicted"/>
<dbReference type="PATRIC" id="fig|631454.5.peg.2233"/>
<dbReference type="STRING" id="631454.N177_2264"/>
<gene>
    <name evidence="2" type="ORF">N177_2264</name>
</gene>
<accession>V4RFM2</accession>
<dbReference type="AlphaFoldDB" id="V4RFM2"/>